<keyword evidence="3" id="KW-1003">Cell membrane</keyword>
<dbReference type="EMBL" id="JHEH01000002">
    <property type="protein sequence ID" value="KEP71390.1"/>
    <property type="molecule type" value="Genomic_DNA"/>
</dbReference>
<evidence type="ECO:0000256" key="5">
    <source>
        <dbReference type="ARBA" id="ARBA00022692"/>
    </source>
</evidence>
<dbReference type="AlphaFoldDB" id="A0A074TMI5"/>
<dbReference type="PANTHER" id="PTHR30576">
    <property type="entry name" value="COLANIC BIOSYNTHESIS UDP-GLUCOSE LIPID CARRIER TRANSFERASE"/>
    <property type="match status" value="1"/>
</dbReference>
<dbReference type="GO" id="GO:0005886">
    <property type="term" value="C:plasma membrane"/>
    <property type="evidence" value="ECO:0007669"/>
    <property type="project" value="UniProtKB-SubCell"/>
</dbReference>
<comment type="similarity">
    <text evidence="2">Belongs to the bacterial sugar transferase family.</text>
</comment>
<reference evidence="11 12" key="1">
    <citation type="submission" date="2014-03" db="EMBL/GenBank/DDBJ databases">
        <title>The draft genome sequence of Thioclava dalianensis DLFJ1-1.</title>
        <authorList>
            <person name="Lai Q."/>
            <person name="Shao Z."/>
        </authorList>
    </citation>
    <scope>NUCLEOTIDE SEQUENCE [LARGE SCALE GENOMIC DNA]</scope>
    <source>
        <strain evidence="11 12">DLFJ1-1</strain>
    </source>
</reference>
<comment type="subcellular location">
    <subcellularLocation>
        <location evidence="1">Cell membrane</location>
    </subcellularLocation>
</comment>
<evidence type="ECO:0000256" key="8">
    <source>
        <dbReference type="ARBA" id="ARBA00023169"/>
    </source>
</evidence>
<sequence>MSFDLFRIFESGGTSLVEVPYTVKKPKQYFYTPVGGGTKRCIDLVLIALFIPLFLPLLAGLCLLVKLSDKGPIFYGHKRIGFNGREFRCWKFRTMVVDGDAVLERHLKANPQARAMWLRERKLDDDPRVTALGVVLRKLSLDELPQLYNVLSGEMSIVGPRPVVHAELANYSGSVKHYLRTRPGVTGLWQVSGRSDMSYRDRVKLDRFYASRWSNILDLWVLARTVPAVLMSRGAR</sequence>
<evidence type="ECO:0000313" key="11">
    <source>
        <dbReference type="EMBL" id="KEP71390.1"/>
    </source>
</evidence>
<dbReference type="GO" id="GO:0016780">
    <property type="term" value="F:phosphotransferase activity, for other substituted phosphate groups"/>
    <property type="evidence" value="ECO:0007669"/>
    <property type="project" value="TreeGrafter"/>
</dbReference>
<keyword evidence="8" id="KW-0270">Exopolysaccharide synthesis</keyword>
<dbReference type="Pfam" id="PF02397">
    <property type="entry name" value="Bac_transf"/>
    <property type="match status" value="1"/>
</dbReference>
<keyword evidence="7 9" id="KW-0472">Membrane</keyword>
<evidence type="ECO:0000256" key="6">
    <source>
        <dbReference type="ARBA" id="ARBA00022989"/>
    </source>
</evidence>
<name>A0A074TMI5_9RHOB</name>
<keyword evidence="12" id="KW-1185">Reference proteome</keyword>
<feature type="transmembrane region" description="Helical" evidence="9">
    <location>
        <begin position="44"/>
        <end position="65"/>
    </location>
</feature>
<organism evidence="11 12">
    <name type="scientific">Thioclava dalianensis</name>
    <dbReference type="NCBI Taxonomy" id="1185766"/>
    <lineage>
        <taxon>Bacteria</taxon>
        <taxon>Pseudomonadati</taxon>
        <taxon>Pseudomonadota</taxon>
        <taxon>Alphaproteobacteria</taxon>
        <taxon>Rhodobacterales</taxon>
        <taxon>Paracoccaceae</taxon>
        <taxon>Thioclava</taxon>
    </lineage>
</organism>
<dbReference type="GO" id="GO:0000271">
    <property type="term" value="P:polysaccharide biosynthetic process"/>
    <property type="evidence" value="ECO:0007669"/>
    <property type="project" value="UniProtKB-KW"/>
</dbReference>
<feature type="domain" description="Bacterial sugar transferase" evidence="10">
    <location>
        <begin position="39"/>
        <end position="230"/>
    </location>
</feature>
<evidence type="ECO:0000256" key="7">
    <source>
        <dbReference type="ARBA" id="ARBA00023136"/>
    </source>
</evidence>
<evidence type="ECO:0000313" key="12">
    <source>
        <dbReference type="Proteomes" id="UP000027725"/>
    </source>
</evidence>
<accession>A0A074TMI5</accession>
<evidence type="ECO:0000259" key="10">
    <source>
        <dbReference type="Pfam" id="PF02397"/>
    </source>
</evidence>
<dbReference type="eggNOG" id="COG2148">
    <property type="taxonomic scope" value="Bacteria"/>
</dbReference>
<dbReference type="Proteomes" id="UP000027725">
    <property type="component" value="Unassembled WGS sequence"/>
</dbReference>
<comment type="caution">
    <text evidence="11">The sequence shown here is derived from an EMBL/GenBank/DDBJ whole genome shotgun (WGS) entry which is preliminary data.</text>
</comment>
<evidence type="ECO:0000256" key="2">
    <source>
        <dbReference type="ARBA" id="ARBA00006464"/>
    </source>
</evidence>
<dbReference type="OrthoDB" id="9808602at2"/>
<evidence type="ECO:0000256" key="4">
    <source>
        <dbReference type="ARBA" id="ARBA00022679"/>
    </source>
</evidence>
<evidence type="ECO:0000256" key="9">
    <source>
        <dbReference type="SAM" id="Phobius"/>
    </source>
</evidence>
<dbReference type="PANTHER" id="PTHR30576:SF4">
    <property type="entry name" value="UNDECAPRENYL-PHOSPHATE GALACTOSE PHOSPHOTRANSFERASE"/>
    <property type="match status" value="1"/>
</dbReference>
<dbReference type="RefSeq" id="WP_081856230.1">
    <property type="nucleotide sequence ID" value="NZ_FOVB01000001.1"/>
</dbReference>
<dbReference type="STRING" id="1185766.SAMN05216224_101308"/>
<keyword evidence="6 9" id="KW-1133">Transmembrane helix</keyword>
<evidence type="ECO:0000256" key="1">
    <source>
        <dbReference type="ARBA" id="ARBA00004236"/>
    </source>
</evidence>
<dbReference type="InterPro" id="IPR003362">
    <property type="entry name" value="Bact_transf"/>
</dbReference>
<keyword evidence="4 11" id="KW-0808">Transferase</keyword>
<keyword evidence="5 9" id="KW-0812">Transmembrane</keyword>
<evidence type="ECO:0000256" key="3">
    <source>
        <dbReference type="ARBA" id="ARBA00022475"/>
    </source>
</evidence>
<protein>
    <submittedName>
        <fullName evidence="11">Sugar transferase</fullName>
    </submittedName>
</protein>
<proteinExistence type="inferred from homology"/>
<gene>
    <name evidence="11" type="ORF">DL1_07310</name>
</gene>